<reference evidence="2 3" key="1">
    <citation type="journal article" date="2015" name="Stand. Genomic Sci.">
        <title>Genomic Encyclopedia of Bacterial and Archaeal Type Strains, Phase III: the genomes of soil and plant-associated and newly described type strains.</title>
        <authorList>
            <person name="Whitman W.B."/>
            <person name="Woyke T."/>
            <person name="Klenk H.P."/>
            <person name="Zhou Y."/>
            <person name="Lilburn T.G."/>
            <person name="Beck B.J."/>
            <person name="De Vos P."/>
            <person name="Vandamme P."/>
            <person name="Eisen J.A."/>
            <person name="Garrity G."/>
            <person name="Hugenholtz P."/>
            <person name="Kyrpides N.C."/>
        </authorList>
    </citation>
    <scope>NUCLEOTIDE SEQUENCE [LARGE SCALE GENOMIC DNA]</scope>
    <source>
        <strain evidence="2 3">VKM Ac-2572</strain>
    </source>
</reference>
<dbReference type="Pfam" id="PF08241">
    <property type="entry name" value="Methyltransf_11"/>
    <property type="match status" value="1"/>
</dbReference>
<keyword evidence="3" id="KW-1185">Reference proteome</keyword>
<keyword evidence="2" id="KW-0808">Transferase</keyword>
<dbReference type="SUPFAM" id="SSF53335">
    <property type="entry name" value="S-adenosyl-L-methionine-dependent methyltransferases"/>
    <property type="match status" value="1"/>
</dbReference>
<name>A0A4R2HT56_9ACTN</name>
<proteinExistence type="predicted"/>
<evidence type="ECO:0000259" key="1">
    <source>
        <dbReference type="Pfam" id="PF08241"/>
    </source>
</evidence>
<dbReference type="EMBL" id="SLWN01000002">
    <property type="protein sequence ID" value="TCO34176.1"/>
    <property type="molecule type" value="Genomic_DNA"/>
</dbReference>
<keyword evidence="2" id="KW-0489">Methyltransferase</keyword>
<organism evidence="2 3">
    <name type="scientific">Kribbella steppae</name>
    <dbReference type="NCBI Taxonomy" id="2512223"/>
    <lineage>
        <taxon>Bacteria</taxon>
        <taxon>Bacillati</taxon>
        <taxon>Actinomycetota</taxon>
        <taxon>Actinomycetes</taxon>
        <taxon>Propionibacteriales</taxon>
        <taxon>Kribbellaceae</taxon>
        <taxon>Kribbella</taxon>
    </lineage>
</organism>
<keyword evidence="2" id="KW-0830">Ubiquinone</keyword>
<dbReference type="CDD" id="cd02440">
    <property type="entry name" value="AdoMet_MTases"/>
    <property type="match status" value="1"/>
</dbReference>
<dbReference type="RefSeq" id="WP_158441095.1">
    <property type="nucleotide sequence ID" value="NZ_SLWN01000002.1"/>
</dbReference>
<dbReference type="InterPro" id="IPR029063">
    <property type="entry name" value="SAM-dependent_MTases_sf"/>
</dbReference>
<accession>A0A4R2HT56</accession>
<evidence type="ECO:0000313" key="3">
    <source>
        <dbReference type="Proteomes" id="UP000294508"/>
    </source>
</evidence>
<dbReference type="InterPro" id="IPR013216">
    <property type="entry name" value="Methyltransf_11"/>
</dbReference>
<evidence type="ECO:0000313" key="2">
    <source>
        <dbReference type="EMBL" id="TCO34176.1"/>
    </source>
</evidence>
<protein>
    <submittedName>
        <fullName evidence="2">Ubiquinone/menaquinone biosynthesis C-methylase UbiE</fullName>
    </submittedName>
</protein>
<dbReference type="AlphaFoldDB" id="A0A4R2HT56"/>
<dbReference type="OrthoDB" id="7032234at2"/>
<dbReference type="GO" id="GO:0032259">
    <property type="term" value="P:methylation"/>
    <property type="evidence" value="ECO:0007669"/>
    <property type="project" value="UniProtKB-KW"/>
</dbReference>
<feature type="domain" description="Methyltransferase type 11" evidence="1">
    <location>
        <begin position="38"/>
        <end position="128"/>
    </location>
</feature>
<dbReference type="Proteomes" id="UP000294508">
    <property type="component" value="Unassembled WGS sequence"/>
</dbReference>
<comment type="caution">
    <text evidence="2">The sequence shown here is derived from an EMBL/GenBank/DDBJ whole genome shotgun (WGS) entry which is preliminary data.</text>
</comment>
<sequence>MNQLDWGQGRYESTAPDLLPAARELVAAARIQPGEHVVDVGAGTGNVALLAADLGARVTAVEPAARLREVIQQGGRDLTVVDGTAASMPLPDGSADVLLSNFAVIFAPDPKAAIAELARVSAPNGRILLTAWLPGVLDEVLGILINAVTEVIGSDPTEGGIDWSDPAVLTTLLEPHGFQVTGTTKDLTITTHSAEDYWSTRIAGHPMGVAALPLLEQAGVLADVRSRTLTLITANWTTPSGVVRLPAPYLLAEAVR</sequence>
<gene>
    <name evidence="2" type="ORF">EV652_102241</name>
</gene>
<dbReference type="PANTHER" id="PTHR43861">
    <property type="entry name" value="TRANS-ACONITATE 2-METHYLTRANSFERASE-RELATED"/>
    <property type="match status" value="1"/>
</dbReference>
<dbReference type="GO" id="GO:0008757">
    <property type="term" value="F:S-adenosylmethionine-dependent methyltransferase activity"/>
    <property type="evidence" value="ECO:0007669"/>
    <property type="project" value="InterPro"/>
</dbReference>
<dbReference type="Gene3D" id="3.40.50.150">
    <property type="entry name" value="Vaccinia Virus protein VP39"/>
    <property type="match status" value="1"/>
</dbReference>